<dbReference type="EMBL" id="CAMPGE010003411">
    <property type="protein sequence ID" value="CAI2362245.1"/>
    <property type="molecule type" value="Genomic_DNA"/>
</dbReference>
<feature type="compositionally biased region" description="Basic residues" evidence="3">
    <location>
        <begin position="7"/>
        <end position="21"/>
    </location>
</feature>
<gene>
    <name evidence="4" type="ORF">ECRASSUSDP1_LOCUS3567</name>
</gene>
<dbReference type="Proteomes" id="UP001295684">
    <property type="component" value="Unassembled WGS sequence"/>
</dbReference>
<dbReference type="SUPFAM" id="SSF117281">
    <property type="entry name" value="Kelch motif"/>
    <property type="match status" value="1"/>
</dbReference>
<comment type="caution">
    <text evidence="4">The sequence shown here is derived from an EMBL/GenBank/DDBJ whole genome shotgun (WGS) entry which is preliminary data.</text>
</comment>
<dbReference type="SMART" id="SM00612">
    <property type="entry name" value="Kelch"/>
    <property type="match status" value="2"/>
</dbReference>
<name>A0AAD1U4N0_EUPCR</name>
<feature type="region of interest" description="Disordered" evidence="3">
    <location>
        <begin position="602"/>
        <end position="622"/>
    </location>
</feature>
<dbReference type="PANTHER" id="PTHR24412:SF489">
    <property type="entry name" value="RING FINGER DOMAIN AND KELCH REPEAT-CONTAINING PROTEIN DDB_G0271372"/>
    <property type="match status" value="1"/>
</dbReference>
<dbReference type="AlphaFoldDB" id="A0AAD1U4N0"/>
<feature type="compositionally biased region" description="Acidic residues" evidence="3">
    <location>
        <begin position="609"/>
        <end position="622"/>
    </location>
</feature>
<reference evidence="4" key="1">
    <citation type="submission" date="2023-07" db="EMBL/GenBank/DDBJ databases">
        <authorList>
            <consortium name="AG Swart"/>
            <person name="Singh M."/>
            <person name="Singh A."/>
            <person name="Seah K."/>
            <person name="Emmerich C."/>
        </authorList>
    </citation>
    <scope>NUCLEOTIDE SEQUENCE</scope>
    <source>
        <strain evidence="4">DP1</strain>
    </source>
</reference>
<dbReference type="InterPro" id="IPR006652">
    <property type="entry name" value="Kelch_1"/>
</dbReference>
<dbReference type="PANTHER" id="PTHR24412">
    <property type="entry name" value="KELCH PROTEIN"/>
    <property type="match status" value="1"/>
</dbReference>
<keyword evidence="5" id="KW-1185">Reference proteome</keyword>
<keyword evidence="1" id="KW-0880">Kelch repeat</keyword>
<keyword evidence="2" id="KW-0677">Repeat</keyword>
<evidence type="ECO:0000256" key="1">
    <source>
        <dbReference type="ARBA" id="ARBA00022441"/>
    </source>
</evidence>
<dbReference type="InterPro" id="IPR015915">
    <property type="entry name" value="Kelch-typ_b-propeller"/>
</dbReference>
<evidence type="ECO:0000256" key="2">
    <source>
        <dbReference type="ARBA" id="ARBA00022737"/>
    </source>
</evidence>
<feature type="region of interest" description="Disordered" evidence="3">
    <location>
        <begin position="1"/>
        <end position="39"/>
    </location>
</feature>
<dbReference type="Gene3D" id="2.120.10.80">
    <property type="entry name" value="Kelch-type beta propeller"/>
    <property type="match status" value="1"/>
</dbReference>
<sequence>MSDLLKEHKRSKSRSRARQSKAAHDPIISPPGTKSRKTAERLRIITEEERKRREGKEICAKHGQNIVAFARKTGKTLCENCVFNERHDKVVFTATVAKGIHSTLRTEHDEFVDLARKWLQIDPHAVKKEIERKISRFFDIYRNKINDLESLVVDKVMKSQNLEKLLETTQLEDEESKENSSKRRGDIETKYEDFRDEFEDKIKTSRFTYICLNKEHFEQGIEDIKSDNVMLDRKIRRAQKLIDSIFDCTENEERIHNIFSQLTSDLMMVDEKNPVFPEFTTNSVINVTNRDKQDDLIADRSREVTKMQIEPTQAVYHSEEMNSYYFVTDNILKVKELDEDYYQEQKVLTLKNYLTKVITVPTETLNRVFIIGGSKDVEGIQAINDTYEVDLENRSLMPCQRMSEPKLSVAAGLSPDCNFILTAGGSLGQNTPTNSCEMFNISQMRWQKLPPLNLPRMTASLIICTNSNAYCIGGIESSPDDPSMFLPLKSIEWLQYDQPNCEWETLKIKVPFKCSSSGAICMGDRHFIIFGGWNKEPLAKSAYVWYNELHGFNIEPLGNLEKPDTFTSSGLTKRDAANKTSIIFGVNYCHLYDEQEEKFTTIPLKQDDDGPNQEETDEAAGS</sequence>
<evidence type="ECO:0000313" key="4">
    <source>
        <dbReference type="EMBL" id="CAI2362245.1"/>
    </source>
</evidence>
<proteinExistence type="predicted"/>
<protein>
    <submittedName>
        <fullName evidence="4">Uncharacterized protein</fullName>
    </submittedName>
</protein>
<accession>A0AAD1U4N0</accession>
<evidence type="ECO:0000256" key="3">
    <source>
        <dbReference type="SAM" id="MobiDB-lite"/>
    </source>
</evidence>
<evidence type="ECO:0000313" key="5">
    <source>
        <dbReference type="Proteomes" id="UP001295684"/>
    </source>
</evidence>
<organism evidence="4 5">
    <name type="scientific">Euplotes crassus</name>
    <dbReference type="NCBI Taxonomy" id="5936"/>
    <lineage>
        <taxon>Eukaryota</taxon>
        <taxon>Sar</taxon>
        <taxon>Alveolata</taxon>
        <taxon>Ciliophora</taxon>
        <taxon>Intramacronucleata</taxon>
        <taxon>Spirotrichea</taxon>
        <taxon>Hypotrichia</taxon>
        <taxon>Euplotida</taxon>
        <taxon>Euplotidae</taxon>
        <taxon>Moneuplotes</taxon>
    </lineage>
</organism>